<dbReference type="AlphaFoldDB" id="A0A2P5AS58"/>
<sequence length="321" mass="36967">MKSGRSLSGGMLFKEHLLLILVIIMMLLFHQSSYADKNSGTVCSSSCGSIHNIKSPFRLTTDPLSCGDLRYNLSCENNILVLYLPVYQYSGIYERKIYYVQAINYNNYTIRVVDPNIYHHKDDCSSIPNNTLSLDDLYVRDSYTVKILLGLSYNESERRYPMRTLVDNVVFFNCESPALNSSYIDAAPCLFNDTFSTRRHYYSYYYVSDGSSRFNFSELEESCWIQQVTLIEKGANLDRSNASSDEIHKVLVYGFQLSWIQSLDKRTDMGRVCYLLNQDSSLVRCVSRCQINDYFDRSNSFECGKDILTVTKNLTFIVTSF</sequence>
<feature type="chain" id="PRO_5015106637" description="Wall-associated receptor kinase galacturonan-binding domain-containing protein" evidence="3">
    <location>
        <begin position="36"/>
        <end position="321"/>
    </location>
</feature>
<evidence type="ECO:0000256" key="3">
    <source>
        <dbReference type="SAM" id="SignalP"/>
    </source>
</evidence>
<evidence type="ECO:0000256" key="2">
    <source>
        <dbReference type="ARBA" id="ARBA00022729"/>
    </source>
</evidence>
<dbReference type="GO" id="GO:0016020">
    <property type="term" value="C:membrane"/>
    <property type="evidence" value="ECO:0007669"/>
    <property type="project" value="UniProtKB-SubCell"/>
</dbReference>
<organism evidence="5 6">
    <name type="scientific">Parasponia andersonii</name>
    <name type="common">Sponia andersonii</name>
    <dbReference type="NCBI Taxonomy" id="3476"/>
    <lineage>
        <taxon>Eukaryota</taxon>
        <taxon>Viridiplantae</taxon>
        <taxon>Streptophyta</taxon>
        <taxon>Embryophyta</taxon>
        <taxon>Tracheophyta</taxon>
        <taxon>Spermatophyta</taxon>
        <taxon>Magnoliopsida</taxon>
        <taxon>eudicotyledons</taxon>
        <taxon>Gunneridae</taxon>
        <taxon>Pentapetalae</taxon>
        <taxon>rosids</taxon>
        <taxon>fabids</taxon>
        <taxon>Rosales</taxon>
        <taxon>Cannabaceae</taxon>
        <taxon>Parasponia</taxon>
    </lineage>
</organism>
<dbReference type="EMBL" id="JXTB01000468">
    <property type="protein sequence ID" value="PON39367.1"/>
    <property type="molecule type" value="Genomic_DNA"/>
</dbReference>
<dbReference type="PANTHER" id="PTHR33138:SF30">
    <property type="entry name" value="LEAF RUST 10 DISEASE-RESISTANCE LOCUS RECEPTOR-LIKE PROTEIN KINASE-LIKE 2.7"/>
    <property type="match status" value="1"/>
</dbReference>
<evidence type="ECO:0000259" key="4">
    <source>
        <dbReference type="Pfam" id="PF13947"/>
    </source>
</evidence>
<dbReference type="OrthoDB" id="1928340at2759"/>
<comment type="subcellular location">
    <subcellularLocation>
        <location evidence="1">Membrane</location>
        <topology evidence="1">Single-pass membrane protein</topology>
    </subcellularLocation>
</comment>
<dbReference type="PANTHER" id="PTHR33138">
    <property type="entry name" value="OS01G0690200 PROTEIN"/>
    <property type="match status" value="1"/>
</dbReference>
<dbReference type="GO" id="GO:0030247">
    <property type="term" value="F:polysaccharide binding"/>
    <property type="evidence" value="ECO:0007669"/>
    <property type="project" value="InterPro"/>
</dbReference>
<evidence type="ECO:0000313" key="6">
    <source>
        <dbReference type="Proteomes" id="UP000237105"/>
    </source>
</evidence>
<feature type="domain" description="Wall-associated receptor kinase galacturonan-binding" evidence="4">
    <location>
        <begin position="43"/>
        <end position="114"/>
    </location>
</feature>
<dbReference type="Proteomes" id="UP000237105">
    <property type="component" value="Unassembled WGS sequence"/>
</dbReference>
<name>A0A2P5AS58_PARAD</name>
<keyword evidence="6" id="KW-1185">Reference proteome</keyword>
<dbReference type="InterPro" id="IPR025287">
    <property type="entry name" value="WAK_GUB"/>
</dbReference>
<protein>
    <recommendedName>
        <fullName evidence="4">Wall-associated receptor kinase galacturonan-binding domain-containing protein</fullName>
    </recommendedName>
</protein>
<evidence type="ECO:0000256" key="1">
    <source>
        <dbReference type="ARBA" id="ARBA00004167"/>
    </source>
</evidence>
<feature type="signal peptide" evidence="3">
    <location>
        <begin position="1"/>
        <end position="35"/>
    </location>
</feature>
<gene>
    <name evidence="5" type="ORF">PanWU01x14_305460</name>
</gene>
<keyword evidence="2 3" id="KW-0732">Signal</keyword>
<proteinExistence type="predicted"/>
<accession>A0A2P5AS58</accession>
<evidence type="ECO:0000313" key="5">
    <source>
        <dbReference type="EMBL" id="PON39367.1"/>
    </source>
</evidence>
<comment type="caution">
    <text evidence="5">The sequence shown here is derived from an EMBL/GenBank/DDBJ whole genome shotgun (WGS) entry which is preliminary data.</text>
</comment>
<dbReference type="Pfam" id="PF13947">
    <property type="entry name" value="GUB_WAK_bind"/>
    <property type="match status" value="1"/>
</dbReference>
<reference evidence="6" key="1">
    <citation type="submission" date="2016-06" db="EMBL/GenBank/DDBJ databases">
        <title>Parallel loss of symbiosis genes in relatives of nitrogen-fixing non-legume Parasponia.</title>
        <authorList>
            <person name="Van Velzen R."/>
            <person name="Holmer R."/>
            <person name="Bu F."/>
            <person name="Rutten L."/>
            <person name="Van Zeijl A."/>
            <person name="Liu W."/>
            <person name="Santuari L."/>
            <person name="Cao Q."/>
            <person name="Sharma T."/>
            <person name="Shen D."/>
            <person name="Roswanjaya Y."/>
            <person name="Wardhani T."/>
            <person name="Kalhor M.S."/>
            <person name="Jansen J."/>
            <person name="Van den Hoogen J."/>
            <person name="Gungor B."/>
            <person name="Hartog M."/>
            <person name="Hontelez J."/>
            <person name="Verver J."/>
            <person name="Yang W.-C."/>
            <person name="Schijlen E."/>
            <person name="Repin R."/>
            <person name="Schilthuizen M."/>
            <person name="Schranz E."/>
            <person name="Heidstra R."/>
            <person name="Miyata K."/>
            <person name="Fedorova E."/>
            <person name="Kohlen W."/>
            <person name="Bisseling T."/>
            <person name="Smit S."/>
            <person name="Geurts R."/>
        </authorList>
    </citation>
    <scope>NUCLEOTIDE SEQUENCE [LARGE SCALE GENOMIC DNA]</scope>
    <source>
        <strain evidence="6">cv. WU1-14</strain>
    </source>
</reference>